<evidence type="ECO:0000256" key="3">
    <source>
        <dbReference type="ARBA" id="ARBA00022723"/>
    </source>
</evidence>
<evidence type="ECO:0000313" key="6">
    <source>
        <dbReference type="EMBL" id="GAX88223.1"/>
    </source>
</evidence>
<dbReference type="Pfam" id="PF01155">
    <property type="entry name" value="HypA"/>
    <property type="match status" value="1"/>
</dbReference>
<dbReference type="HAMAP" id="MF_00213">
    <property type="entry name" value="HypA_HybF"/>
    <property type="match status" value="1"/>
</dbReference>
<dbReference type="InterPro" id="IPR020538">
    <property type="entry name" value="Hydgase_Ni_incorp_HypA/HybF_CS"/>
</dbReference>
<dbReference type="PROSITE" id="PS01249">
    <property type="entry name" value="HYPA"/>
    <property type="match status" value="1"/>
</dbReference>
<dbReference type="PANTHER" id="PTHR34535:SF3">
    <property type="entry name" value="HYDROGENASE MATURATION FACTOR HYPA"/>
    <property type="match status" value="1"/>
</dbReference>
<comment type="caution">
    <text evidence="6">The sequence shown here is derived from an EMBL/GenBank/DDBJ whole genome shotgun (WGS) entry which is preliminary data.</text>
</comment>
<accession>A0A292YH28</accession>
<comment type="similarity">
    <text evidence="1 5">Belongs to the HypA/HybF family.</text>
</comment>
<dbReference type="GO" id="GO:0016151">
    <property type="term" value="F:nickel cation binding"/>
    <property type="evidence" value="ECO:0007669"/>
    <property type="project" value="UniProtKB-UniRule"/>
</dbReference>
<feature type="binding site" evidence="5">
    <location>
        <position position="103"/>
    </location>
    <ligand>
        <name>Zn(2+)</name>
        <dbReference type="ChEBI" id="CHEBI:29105"/>
    </ligand>
</feature>
<keyword evidence="4 5" id="KW-0862">Zinc</keyword>
<dbReference type="EMBL" id="BDME01000006">
    <property type="protein sequence ID" value="GAX88223.1"/>
    <property type="molecule type" value="Genomic_DNA"/>
</dbReference>
<sequence length="128" mass="14916">MNIKEENKKMLLKDYIKMHELSIVQSMMKIIEKHAKNREVERLVVKIGKMSGIEPYFLKESFDFFKEGTVCANAEMEIIEVNIKIKCFECGSESEIKGFDFHCPVCGSEKTKIISGEEMHIEYIELKE</sequence>
<evidence type="ECO:0000256" key="5">
    <source>
        <dbReference type="HAMAP-Rule" id="MF_00213"/>
    </source>
</evidence>
<dbReference type="PIRSF" id="PIRSF004761">
    <property type="entry name" value="Hydrgn_mat_HypA"/>
    <property type="match status" value="1"/>
</dbReference>
<evidence type="ECO:0000256" key="4">
    <source>
        <dbReference type="ARBA" id="ARBA00022833"/>
    </source>
</evidence>
<dbReference type="AlphaFoldDB" id="A0A292YH28"/>
<gene>
    <name evidence="5" type="primary">hypA</name>
    <name evidence="6" type="ORF">LNAT_P1518</name>
</gene>
<dbReference type="PANTHER" id="PTHR34535">
    <property type="entry name" value="HYDROGENASE MATURATION FACTOR HYPA"/>
    <property type="match status" value="1"/>
</dbReference>
<dbReference type="Gene3D" id="3.30.2320.80">
    <property type="match status" value="1"/>
</dbReference>
<proteinExistence type="inferred from homology"/>
<feature type="binding site" evidence="5">
    <location>
        <position position="87"/>
    </location>
    <ligand>
        <name>Zn(2+)</name>
        <dbReference type="ChEBI" id="CHEBI:29105"/>
    </ligand>
</feature>
<keyword evidence="2 5" id="KW-0533">Nickel</keyword>
<dbReference type="Proteomes" id="UP000217944">
    <property type="component" value="Unassembled WGS sequence"/>
</dbReference>
<evidence type="ECO:0000313" key="7">
    <source>
        <dbReference type="Proteomes" id="UP000217944"/>
    </source>
</evidence>
<reference evidence="6 7" key="1">
    <citation type="journal article" date="2017" name="Syst. Appl. Microbiol.">
        <title>Lebetimonas natsushimae sp. nov., a novel strictly anaerobic, moderately thermophilic chemoautotroph isolated from a deep-sea hydrothermal vent polychaete nest in the Mid-Okinawa Trough.</title>
        <authorList>
            <person name="Nagata R."/>
            <person name="Takaki Y."/>
            <person name="Tame A."/>
            <person name="Nunoura T."/>
            <person name="Muto H."/>
            <person name="Mino S."/>
            <person name="Sawayama S."/>
            <person name="Takai K."/>
            <person name="Nakagawa S."/>
        </authorList>
    </citation>
    <scope>NUCLEOTIDE SEQUENCE [LARGE SCALE GENOMIC DNA]</scope>
    <source>
        <strain evidence="6 7">HS1857</strain>
    </source>
</reference>
<keyword evidence="7" id="KW-1185">Reference proteome</keyword>
<evidence type="ECO:0000256" key="1">
    <source>
        <dbReference type="ARBA" id="ARBA00010748"/>
    </source>
</evidence>
<evidence type="ECO:0000256" key="2">
    <source>
        <dbReference type="ARBA" id="ARBA00022596"/>
    </source>
</evidence>
<keyword evidence="3 5" id="KW-0479">Metal-binding</keyword>
<organism evidence="6 7">
    <name type="scientific">Lebetimonas natsushimae</name>
    <dbReference type="NCBI Taxonomy" id="1936991"/>
    <lineage>
        <taxon>Bacteria</taxon>
        <taxon>Pseudomonadati</taxon>
        <taxon>Campylobacterota</taxon>
        <taxon>Epsilonproteobacteria</taxon>
        <taxon>Nautiliales</taxon>
        <taxon>Nautiliaceae</taxon>
        <taxon>Lebetimonas</taxon>
    </lineage>
</organism>
<feature type="binding site" evidence="5">
    <location>
        <position position="106"/>
    </location>
    <ligand>
        <name>Zn(2+)</name>
        <dbReference type="ChEBI" id="CHEBI:29105"/>
    </ligand>
</feature>
<name>A0A292YH28_9BACT</name>
<dbReference type="GO" id="GO:0051604">
    <property type="term" value="P:protein maturation"/>
    <property type="evidence" value="ECO:0007669"/>
    <property type="project" value="InterPro"/>
</dbReference>
<dbReference type="GO" id="GO:0008270">
    <property type="term" value="F:zinc ion binding"/>
    <property type="evidence" value="ECO:0007669"/>
    <property type="project" value="UniProtKB-UniRule"/>
</dbReference>
<dbReference type="InterPro" id="IPR000688">
    <property type="entry name" value="HypA/HybF"/>
</dbReference>
<comment type="function">
    <text evidence="5">Involved in the maturation of [NiFe] hydrogenases. Required for nickel insertion into the metal center of the hydrogenase.</text>
</comment>
<protein>
    <recommendedName>
        <fullName evidence="5">Hydrogenase maturation factor HypA</fullName>
    </recommendedName>
</protein>
<feature type="binding site" evidence="5">
    <location>
        <position position="19"/>
    </location>
    <ligand>
        <name>Ni(2+)</name>
        <dbReference type="ChEBI" id="CHEBI:49786"/>
    </ligand>
</feature>
<feature type="binding site" evidence="5">
    <location>
        <position position="90"/>
    </location>
    <ligand>
        <name>Zn(2+)</name>
        <dbReference type="ChEBI" id="CHEBI:29105"/>
    </ligand>
</feature>